<accession>A0A7J7MK44</accession>
<evidence type="ECO:0008006" key="4">
    <source>
        <dbReference type="Google" id="ProtNLM"/>
    </source>
</evidence>
<dbReference type="InterPro" id="IPR040256">
    <property type="entry name" value="At4g02000-like"/>
</dbReference>
<dbReference type="EMBL" id="JACGCM010001428">
    <property type="protein sequence ID" value="KAF6155237.1"/>
    <property type="molecule type" value="Genomic_DNA"/>
</dbReference>
<evidence type="ECO:0000313" key="3">
    <source>
        <dbReference type="Proteomes" id="UP000541444"/>
    </source>
</evidence>
<evidence type="ECO:0000256" key="1">
    <source>
        <dbReference type="SAM" id="MobiDB-lite"/>
    </source>
</evidence>
<organism evidence="2 3">
    <name type="scientific">Kingdonia uniflora</name>
    <dbReference type="NCBI Taxonomy" id="39325"/>
    <lineage>
        <taxon>Eukaryota</taxon>
        <taxon>Viridiplantae</taxon>
        <taxon>Streptophyta</taxon>
        <taxon>Embryophyta</taxon>
        <taxon>Tracheophyta</taxon>
        <taxon>Spermatophyta</taxon>
        <taxon>Magnoliopsida</taxon>
        <taxon>Ranunculales</taxon>
        <taxon>Circaeasteraceae</taxon>
        <taxon>Kingdonia</taxon>
    </lineage>
</organism>
<comment type="caution">
    <text evidence="2">The sequence shown here is derived from an EMBL/GenBank/DDBJ whole genome shotgun (WGS) entry which is preliminary data.</text>
</comment>
<reference evidence="2 3" key="1">
    <citation type="journal article" date="2020" name="IScience">
        <title>Genome Sequencing of the Endangered Kingdonia uniflora (Circaeasteraceae, Ranunculales) Reveals Potential Mechanisms of Evolutionary Specialization.</title>
        <authorList>
            <person name="Sun Y."/>
            <person name="Deng T."/>
            <person name="Zhang A."/>
            <person name="Moore M.J."/>
            <person name="Landis J.B."/>
            <person name="Lin N."/>
            <person name="Zhang H."/>
            <person name="Zhang X."/>
            <person name="Huang J."/>
            <person name="Zhang X."/>
            <person name="Sun H."/>
            <person name="Wang H."/>
        </authorList>
    </citation>
    <scope>NUCLEOTIDE SEQUENCE [LARGE SCALE GENOMIC DNA]</scope>
    <source>
        <strain evidence="2">TB1705</strain>
        <tissue evidence="2">Leaf</tissue>
    </source>
</reference>
<evidence type="ECO:0000313" key="2">
    <source>
        <dbReference type="EMBL" id="KAF6155237.1"/>
    </source>
</evidence>
<keyword evidence="3" id="KW-1185">Reference proteome</keyword>
<feature type="region of interest" description="Disordered" evidence="1">
    <location>
        <begin position="110"/>
        <end position="134"/>
    </location>
</feature>
<protein>
    <recommendedName>
        <fullName evidence="4">Zinc knuckle CX2CX4HX4C</fullName>
    </recommendedName>
</protein>
<name>A0A7J7MK44_9MAGN</name>
<proteinExistence type="predicted"/>
<dbReference type="PANTHER" id="PTHR31286">
    <property type="entry name" value="GLYCINE-RICH CELL WALL STRUCTURAL PROTEIN 1.8-LIKE"/>
    <property type="match status" value="1"/>
</dbReference>
<dbReference type="OrthoDB" id="1751950at2759"/>
<gene>
    <name evidence="2" type="ORF">GIB67_019763</name>
</gene>
<dbReference type="Proteomes" id="UP000541444">
    <property type="component" value="Unassembled WGS sequence"/>
</dbReference>
<dbReference type="PANTHER" id="PTHR31286:SF180">
    <property type="entry name" value="OS10G0362600 PROTEIN"/>
    <property type="match status" value="1"/>
</dbReference>
<sequence length="596" mass="66038">MQGPRFPPGSEGDKQMLSTENRFLSSRVKLKSDDLIKALEFVENVEPLQIEATREEEKVPLFSNDFMPHRATSPTIYGQGKLYNPIPLALYPTQDGVEINSGNGEEHIDEEVDSDETNVSNKEQQTGNTCTNGGGNDLLGRCSTKCLSESSSEEVNVNDGIPNVELQDADFVENIKECEKYVVGIGKIASGIGTPLFMDKTTEEKSRRGYERVCVEVKFDCSFPNTLANRCNSSRMIKIDAEYDWLPSKCPSCLVFGHNKSNCPKEVKKASKKEVWLLSQLKILQRKRVCKKAQVVDSSTTQVFKRHDLTEVIERMIERPPVSNIRQGDIAKTIEYEKLKMCSDVAGLRCRSAIICTAVGGVKFKGEGERARQKSIEKKNDCREFGEGNPESRHRHRREGEDAIVGLKKKLVLLSSVVKEETFGVPDSSSVVEDPQLKLKRKESLIDTVARKESELEVVLGELEISRHRRTNSRSVKVQKSQAKRKMTGAGPPVGVGGGSSANIGKRPAITKVGHISSKPKLVGSMSGKTSQREPKRKSTKTDGSKSTTTESEEVEVPSKKRKVSSPPPATVEEVKDNVDNEDELLALEKRSRLAA</sequence>
<feature type="region of interest" description="Disordered" evidence="1">
    <location>
        <begin position="469"/>
        <end position="583"/>
    </location>
</feature>
<dbReference type="AlphaFoldDB" id="A0A7J7MK44"/>